<accession>A0A4Y4D4Y5</accession>
<feature type="transmembrane region" description="Helical" evidence="2">
    <location>
        <begin position="35"/>
        <end position="57"/>
    </location>
</feature>
<evidence type="ECO:0000313" key="3">
    <source>
        <dbReference type="EMBL" id="GED00269.1"/>
    </source>
</evidence>
<name>A0A4Y4D4Y5_KOCVA</name>
<proteinExistence type="predicted"/>
<dbReference type="EMBL" id="BJNW01000029">
    <property type="protein sequence ID" value="GED00269.1"/>
    <property type="molecule type" value="Genomic_DNA"/>
</dbReference>
<evidence type="ECO:0000256" key="1">
    <source>
        <dbReference type="SAM" id="MobiDB-lite"/>
    </source>
</evidence>
<dbReference type="AlphaFoldDB" id="A0A4Y4D4Y5"/>
<dbReference type="Proteomes" id="UP000315730">
    <property type="component" value="Unassembled WGS sequence"/>
</dbReference>
<feature type="transmembrane region" description="Helical" evidence="2">
    <location>
        <begin position="103"/>
        <end position="125"/>
    </location>
</feature>
<comment type="caution">
    <text evidence="3">The sequence shown here is derived from an EMBL/GenBank/DDBJ whole genome shotgun (WGS) entry which is preliminary data.</text>
</comment>
<reference evidence="3 4" key="1">
    <citation type="submission" date="2019-06" db="EMBL/GenBank/DDBJ databases">
        <title>Whole genome shotgun sequence of Kocuria varians NBRC 15358.</title>
        <authorList>
            <person name="Hosoyama A."/>
            <person name="Uohara A."/>
            <person name="Ohji S."/>
            <person name="Ichikawa N."/>
        </authorList>
    </citation>
    <scope>NUCLEOTIDE SEQUENCE [LARGE SCALE GENOMIC DNA]</scope>
    <source>
        <strain evidence="3 4">NBRC 15358</strain>
    </source>
</reference>
<organism evidence="3 4">
    <name type="scientific">Kocuria varians</name>
    <name type="common">Micrococcus varians</name>
    <dbReference type="NCBI Taxonomy" id="1272"/>
    <lineage>
        <taxon>Bacteria</taxon>
        <taxon>Bacillati</taxon>
        <taxon>Actinomycetota</taxon>
        <taxon>Actinomycetes</taxon>
        <taxon>Micrococcales</taxon>
        <taxon>Micrococcaceae</taxon>
        <taxon>Kocuria</taxon>
    </lineage>
</organism>
<feature type="transmembrane region" description="Helical" evidence="2">
    <location>
        <begin position="152"/>
        <end position="173"/>
    </location>
</feature>
<evidence type="ECO:0000313" key="4">
    <source>
        <dbReference type="Proteomes" id="UP000315730"/>
    </source>
</evidence>
<gene>
    <name evidence="3" type="ORF">KVA01_24230</name>
</gene>
<keyword evidence="2" id="KW-0472">Membrane</keyword>
<keyword evidence="2" id="KW-0812">Transmembrane</keyword>
<keyword evidence="2" id="KW-1133">Transmembrane helix</keyword>
<protein>
    <submittedName>
        <fullName evidence="3">Uncharacterized protein</fullName>
    </submittedName>
</protein>
<sequence>MLMAPGYVRDPTPHGTYHGRMSSPAPFLPARPGSWLARGFPAVMVAVAALLALWVAFGRGLVGLLGSLTPVWALAVALPVLALHVVAAALFRRDSLSYPAHAVSRRTMATAVAAWVITACFGFFLPDATPEGMRSVFTHVAGAEFVELGYGFVNIFGVLTVALAVALVLLAVTELRVTARRLRGDPLTEDERLDRLERERAGDDDPAASAPVNPAGRGVVTEDPAARTAGPGTRDAGQPGVDAASGSRP</sequence>
<feature type="region of interest" description="Disordered" evidence="1">
    <location>
        <begin position="196"/>
        <end position="249"/>
    </location>
</feature>
<keyword evidence="4" id="KW-1185">Reference proteome</keyword>
<feature type="transmembrane region" description="Helical" evidence="2">
    <location>
        <begin position="69"/>
        <end position="91"/>
    </location>
</feature>
<dbReference type="STRING" id="1272.GCA_900014985_02550"/>
<evidence type="ECO:0000256" key="2">
    <source>
        <dbReference type="SAM" id="Phobius"/>
    </source>
</evidence>